<dbReference type="AlphaFoldDB" id="A0A1V6W8F6"/>
<feature type="non-terminal residue" evidence="2">
    <location>
        <position position="81"/>
    </location>
</feature>
<organism evidence="2 3">
    <name type="scientific">Penicillium nalgiovense</name>
    <dbReference type="NCBI Taxonomy" id="60175"/>
    <lineage>
        <taxon>Eukaryota</taxon>
        <taxon>Fungi</taxon>
        <taxon>Dikarya</taxon>
        <taxon>Ascomycota</taxon>
        <taxon>Pezizomycotina</taxon>
        <taxon>Eurotiomycetes</taxon>
        <taxon>Eurotiomycetidae</taxon>
        <taxon>Eurotiales</taxon>
        <taxon>Aspergillaceae</taxon>
        <taxon>Penicillium</taxon>
    </lineage>
</organism>
<evidence type="ECO:0000313" key="3">
    <source>
        <dbReference type="Proteomes" id="UP000191691"/>
    </source>
</evidence>
<dbReference type="Gene3D" id="3.30.70.270">
    <property type="match status" value="1"/>
</dbReference>
<protein>
    <recommendedName>
        <fullName evidence="1">Reverse transcriptase domain-containing protein</fullName>
    </recommendedName>
</protein>
<dbReference type="InterPro" id="IPR000477">
    <property type="entry name" value="RT_dom"/>
</dbReference>
<feature type="domain" description="Reverse transcriptase" evidence="1">
    <location>
        <begin position="1"/>
        <end position="81"/>
    </location>
</feature>
<dbReference type="CDD" id="cd01647">
    <property type="entry name" value="RT_LTR"/>
    <property type="match status" value="1"/>
</dbReference>
<dbReference type="OMA" id="HEQHTRT"/>
<dbReference type="Gene3D" id="3.10.10.10">
    <property type="entry name" value="HIV Type 1 Reverse Transcriptase, subunit A, domain 1"/>
    <property type="match status" value="1"/>
</dbReference>
<proteinExistence type="predicted"/>
<comment type="caution">
    <text evidence="2">The sequence shown here is derived from an EMBL/GenBank/DDBJ whole genome shotgun (WGS) entry which is preliminary data.</text>
</comment>
<keyword evidence="3" id="KW-1185">Reference proteome</keyword>
<evidence type="ECO:0000313" key="2">
    <source>
        <dbReference type="EMBL" id="OQE59200.1"/>
    </source>
</evidence>
<dbReference type="InterPro" id="IPR043502">
    <property type="entry name" value="DNA/RNA_pol_sf"/>
</dbReference>
<dbReference type="STRING" id="60175.A0A1V6W8F6"/>
<sequence>LDIRQGFHRIRLTPEAEDLTTFRTRYGSFKYKVTPFGLTNGPATFQRFMNSILKECMDDYAVAFVDDILIYSETLEEHRQQ</sequence>
<evidence type="ECO:0000259" key="1">
    <source>
        <dbReference type="PROSITE" id="PS50878"/>
    </source>
</evidence>
<dbReference type="Pfam" id="PF00078">
    <property type="entry name" value="RVT_1"/>
    <property type="match status" value="1"/>
</dbReference>
<accession>A0A1V6W8F6</accession>
<gene>
    <name evidence="2" type="ORF">PENNAL_c0337G09517</name>
</gene>
<dbReference type="EMBL" id="MOOB01000337">
    <property type="protein sequence ID" value="OQE59200.1"/>
    <property type="molecule type" value="Genomic_DNA"/>
</dbReference>
<dbReference type="SUPFAM" id="SSF56672">
    <property type="entry name" value="DNA/RNA polymerases"/>
    <property type="match status" value="1"/>
</dbReference>
<dbReference type="InterPro" id="IPR053134">
    <property type="entry name" value="RNA-dir_DNA_polymerase"/>
</dbReference>
<dbReference type="Proteomes" id="UP000191691">
    <property type="component" value="Unassembled WGS sequence"/>
</dbReference>
<dbReference type="InterPro" id="IPR043128">
    <property type="entry name" value="Rev_trsase/Diguanyl_cyclase"/>
</dbReference>
<name>A0A1V6W8F6_PENNA</name>
<dbReference type="PROSITE" id="PS50878">
    <property type="entry name" value="RT_POL"/>
    <property type="match status" value="1"/>
</dbReference>
<dbReference type="PANTHER" id="PTHR24559:SF444">
    <property type="entry name" value="REVERSE TRANSCRIPTASE DOMAIN-CONTAINING PROTEIN"/>
    <property type="match status" value="1"/>
</dbReference>
<dbReference type="PANTHER" id="PTHR24559">
    <property type="entry name" value="TRANSPOSON TY3-I GAG-POL POLYPROTEIN"/>
    <property type="match status" value="1"/>
</dbReference>
<reference evidence="3" key="1">
    <citation type="journal article" date="2017" name="Nat. Microbiol.">
        <title>Global analysis of biosynthetic gene clusters reveals vast potential of secondary metabolite production in Penicillium species.</title>
        <authorList>
            <person name="Nielsen J.C."/>
            <person name="Grijseels S."/>
            <person name="Prigent S."/>
            <person name="Ji B."/>
            <person name="Dainat J."/>
            <person name="Nielsen K.F."/>
            <person name="Frisvad J.C."/>
            <person name="Workman M."/>
            <person name="Nielsen J."/>
        </authorList>
    </citation>
    <scope>NUCLEOTIDE SEQUENCE [LARGE SCALE GENOMIC DNA]</scope>
    <source>
        <strain evidence="3">IBT 13039</strain>
    </source>
</reference>
<feature type="non-terminal residue" evidence="2">
    <location>
        <position position="1"/>
    </location>
</feature>